<dbReference type="GO" id="GO:0019634">
    <property type="term" value="P:organic phosphonate metabolic process"/>
    <property type="evidence" value="ECO:0007669"/>
    <property type="project" value="InterPro"/>
</dbReference>
<reference evidence="1" key="1">
    <citation type="journal article" date="2014" name="Int. J. Syst. Evol. Microbiol.">
        <title>Complete genome sequence of Corynebacterium casei LMG S-19264T (=DSM 44701T), isolated from a smear-ripened cheese.</title>
        <authorList>
            <consortium name="US DOE Joint Genome Institute (JGI-PGF)"/>
            <person name="Walter F."/>
            <person name="Albersmeier A."/>
            <person name="Kalinowski J."/>
            <person name="Ruckert C."/>
        </authorList>
    </citation>
    <scope>NUCLEOTIDE SEQUENCE</scope>
    <source>
        <strain evidence="1">CGMCC 1.15448</strain>
    </source>
</reference>
<proteinExistence type="predicted"/>
<dbReference type="EMBL" id="BMJC01000003">
    <property type="protein sequence ID" value="GGB07264.1"/>
    <property type="molecule type" value="Genomic_DNA"/>
</dbReference>
<evidence type="ECO:0008006" key="3">
    <source>
        <dbReference type="Google" id="ProtNLM"/>
    </source>
</evidence>
<reference evidence="1" key="2">
    <citation type="submission" date="2020-09" db="EMBL/GenBank/DDBJ databases">
        <authorList>
            <person name="Sun Q."/>
            <person name="Zhou Y."/>
        </authorList>
    </citation>
    <scope>NUCLEOTIDE SEQUENCE</scope>
    <source>
        <strain evidence="1">CGMCC 1.15448</strain>
    </source>
</reference>
<dbReference type="Proteomes" id="UP000607559">
    <property type="component" value="Unassembled WGS sequence"/>
</dbReference>
<sequence>MQQADYILCECALAPLEAFVRELEPQCTVQVIRHPAVVITMIRAEDSVEGQPFYLGEALVTECELNVDGQAGFGLCLGDEPVRSYCIAFMDALLLLADGRLPWVQAFLEEQEALIADRLQTEHAHIQRTKVDFKLMEEE</sequence>
<name>A0A8J2UF19_9BACT</name>
<organism evidence="1 2">
    <name type="scientific">Puia dinghuensis</name>
    <dbReference type="NCBI Taxonomy" id="1792502"/>
    <lineage>
        <taxon>Bacteria</taxon>
        <taxon>Pseudomonadati</taxon>
        <taxon>Bacteroidota</taxon>
        <taxon>Chitinophagia</taxon>
        <taxon>Chitinophagales</taxon>
        <taxon>Chitinophagaceae</taxon>
        <taxon>Puia</taxon>
    </lineage>
</organism>
<evidence type="ECO:0000313" key="2">
    <source>
        <dbReference type="Proteomes" id="UP000607559"/>
    </source>
</evidence>
<dbReference type="AlphaFoldDB" id="A0A8J2UF19"/>
<dbReference type="RefSeq" id="WP_188933660.1">
    <property type="nucleotide sequence ID" value="NZ_BMJC01000003.1"/>
</dbReference>
<protein>
    <recommendedName>
        <fullName evidence="3">Phosphonate C-P lyase system protein PhnG</fullName>
    </recommendedName>
</protein>
<accession>A0A8J2UF19</accession>
<dbReference type="Pfam" id="PF06754">
    <property type="entry name" value="PhnG"/>
    <property type="match status" value="1"/>
</dbReference>
<dbReference type="NCBIfam" id="TIGR03293">
    <property type="entry name" value="PhnG_redo"/>
    <property type="match status" value="1"/>
</dbReference>
<evidence type="ECO:0000313" key="1">
    <source>
        <dbReference type="EMBL" id="GGB07264.1"/>
    </source>
</evidence>
<dbReference type="InterPro" id="IPR009609">
    <property type="entry name" value="Phosphonate_metab_PhnG"/>
</dbReference>
<comment type="caution">
    <text evidence="1">The sequence shown here is derived from an EMBL/GenBank/DDBJ whole genome shotgun (WGS) entry which is preliminary data.</text>
</comment>
<keyword evidence="2" id="KW-1185">Reference proteome</keyword>
<gene>
    <name evidence="1" type="ORF">GCM10011511_33450</name>
</gene>
<dbReference type="GO" id="GO:0015716">
    <property type="term" value="P:organic phosphonate transport"/>
    <property type="evidence" value="ECO:0007669"/>
    <property type="project" value="InterPro"/>
</dbReference>